<protein>
    <submittedName>
        <fullName evidence="3">SirB1 family protein</fullName>
    </submittedName>
</protein>
<proteinExistence type="inferred from homology"/>
<name>A0ABV7BQT5_9PROT</name>
<evidence type="ECO:0000256" key="1">
    <source>
        <dbReference type="ARBA" id="ARBA00007100"/>
    </source>
</evidence>
<gene>
    <name evidence="3" type="ORF">ACFOD3_04215</name>
</gene>
<reference evidence="4" key="1">
    <citation type="journal article" date="2019" name="Int. J. Syst. Evol. Microbiol.">
        <title>The Global Catalogue of Microorganisms (GCM) 10K type strain sequencing project: providing services to taxonomists for standard genome sequencing and annotation.</title>
        <authorList>
            <consortium name="The Broad Institute Genomics Platform"/>
            <consortium name="The Broad Institute Genome Sequencing Center for Infectious Disease"/>
            <person name="Wu L."/>
            <person name="Ma J."/>
        </authorList>
    </citation>
    <scope>NUCLEOTIDE SEQUENCE [LARGE SCALE GENOMIC DNA]</scope>
    <source>
        <strain evidence="4">CGMCC 1.16855</strain>
    </source>
</reference>
<evidence type="ECO:0000313" key="3">
    <source>
        <dbReference type="EMBL" id="MFC2999086.1"/>
    </source>
</evidence>
<evidence type="ECO:0000259" key="2">
    <source>
        <dbReference type="Pfam" id="PF13369"/>
    </source>
</evidence>
<accession>A0ABV7BQT5</accession>
<feature type="domain" description="Protein SirB1 N-terminal" evidence="2">
    <location>
        <begin position="50"/>
        <end position="202"/>
    </location>
</feature>
<comment type="similarity">
    <text evidence="1">Belongs to the UPF0162 family.</text>
</comment>
<evidence type="ECO:0000313" key="4">
    <source>
        <dbReference type="Proteomes" id="UP001595420"/>
    </source>
</evidence>
<dbReference type="Pfam" id="PF13371">
    <property type="entry name" value="TPR_9"/>
    <property type="match status" value="1"/>
</dbReference>
<dbReference type="Proteomes" id="UP001595420">
    <property type="component" value="Unassembled WGS sequence"/>
</dbReference>
<dbReference type="EMBL" id="JBHRSB010000001">
    <property type="protein sequence ID" value="MFC2999086.1"/>
    <property type="molecule type" value="Genomic_DNA"/>
</dbReference>
<keyword evidence="4" id="KW-1185">Reference proteome</keyword>
<dbReference type="InterPro" id="IPR032698">
    <property type="entry name" value="SirB1_N"/>
</dbReference>
<dbReference type="RefSeq" id="WP_216834883.1">
    <property type="nucleotide sequence ID" value="NZ_JAFNJS010000001.1"/>
</dbReference>
<sequence length="284" mass="30234">MSEAVPGVAEARAALAAIGTLPDAEIDIGAAALQLARIDAPELDWRAGAEHLTALAREAVQAAAADETADAGDAERRRAVLAEVIHGRFGYGGDGETYDDLANANLLRVMERRRGLPVALGILWLHAAEAAGWEAHGLDFPGHFLLALAGRGKVVVDVFAGGEALDARALRATLKRFAGDQAELGPAALAPMDKRGVLLRLQNNIKVRRLRDGDLPGALACTEDMLRIAPEAAPLWREAGLMHQRLDSIGAAIAALERFLVLAPEGLQAMRVRGLLEELRQRLN</sequence>
<organism evidence="3 4">
    <name type="scientific">Falsiroseomonas tokyonensis</name>
    <dbReference type="NCBI Taxonomy" id="430521"/>
    <lineage>
        <taxon>Bacteria</taxon>
        <taxon>Pseudomonadati</taxon>
        <taxon>Pseudomonadota</taxon>
        <taxon>Alphaproteobacteria</taxon>
        <taxon>Acetobacterales</taxon>
        <taxon>Roseomonadaceae</taxon>
        <taxon>Falsiroseomonas</taxon>
    </lineage>
</organism>
<comment type="caution">
    <text evidence="3">The sequence shown here is derived from an EMBL/GenBank/DDBJ whole genome shotgun (WGS) entry which is preliminary data.</text>
</comment>
<dbReference type="Pfam" id="PF13369">
    <property type="entry name" value="Transglut_core2"/>
    <property type="match status" value="1"/>
</dbReference>